<evidence type="ECO:0000313" key="6">
    <source>
        <dbReference type="Proteomes" id="UP001165085"/>
    </source>
</evidence>
<name>A0A9W7C3V1_9STRA</name>
<dbReference type="PANTHER" id="PTHR45641">
    <property type="entry name" value="TETRATRICOPEPTIDE REPEAT PROTEIN (AFU_ORTHOLOGUE AFUA_6G03870)"/>
    <property type="match status" value="1"/>
</dbReference>
<dbReference type="InterPro" id="IPR011990">
    <property type="entry name" value="TPR-like_helical_dom_sf"/>
</dbReference>
<dbReference type="SMART" id="SM00028">
    <property type="entry name" value="TPR"/>
    <property type="match status" value="8"/>
</dbReference>
<accession>A0A9W7C3V1</accession>
<dbReference type="PROSITE" id="PS50005">
    <property type="entry name" value="TPR"/>
    <property type="match status" value="3"/>
</dbReference>
<dbReference type="Pfam" id="PF13374">
    <property type="entry name" value="TPR_10"/>
    <property type="match status" value="1"/>
</dbReference>
<evidence type="ECO:0000313" key="5">
    <source>
        <dbReference type="EMBL" id="GMH99180.1"/>
    </source>
</evidence>
<evidence type="ECO:0000256" key="3">
    <source>
        <dbReference type="PROSITE-ProRule" id="PRU00339"/>
    </source>
</evidence>
<organism evidence="5 6">
    <name type="scientific">Triparma strigata</name>
    <dbReference type="NCBI Taxonomy" id="1606541"/>
    <lineage>
        <taxon>Eukaryota</taxon>
        <taxon>Sar</taxon>
        <taxon>Stramenopiles</taxon>
        <taxon>Ochrophyta</taxon>
        <taxon>Bolidophyceae</taxon>
        <taxon>Parmales</taxon>
        <taxon>Triparmaceae</taxon>
        <taxon>Triparma</taxon>
    </lineage>
</organism>
<dbReference type="EMBL" id="BRXY01000540">
    <property type="protein sequence ID" value="GMH99180.1"/>
    <property type="molecule type" value="Genomic_DNA"/>
</dbReference>
<keyword evidence="2 3" id="KW-0802">TPR repeat</keyword>
<feature type="repeat" description="TPR" evidence="3">
    <location>
        <begin position="519"/>
        <end position="552"/>
    </location>
</feature>
<dbReference type="Proteomes" id="UP001165085">
    <property type="component" value="Unassembled WGS sequence"/>
</dbReference>
<keyword evidence="6" id="KW-1185">Reference proteome</keyword>
<dbReference type="AlphaFoldDB" id="A0A9W7C3V1"/>
<dbReference type="Gene3D" id="1.25.40.10">
    <property type="entry name" value="Tetratricopeptide repeat domain"/>
    <property type="match status" value="3"/>
</dbReference>
<dbReference type="OrthoDB" id="10031679at2759"/>
<keyword evidence="1" id="KW-0677">Repeat</keyword>
<comment type="caution">
    <text evidence="5">The sequence shown here is derived from an EMBL/GenBank/DDBJ whole genome shotgun (WGS) entry which is preliminary data.</text>
</comment>
<dbReference type="SUPFAM" id="SSF48452">
    <property type="entry name" value="TPR-like"/>
    <property type="match status" value="3"/>
</dbReference>
<feature type="repeat" description="TPR" evidence="3">
    <location>
        <begin position="393"/>
        <end position="426"/>
    </location>
</feature>
<dbReference type="PANTHER" id="PTHR45641:SF19">
    <property type="entry name" value="NEPHROCYSTIN-3"/>
    <property type="match status" value="1"/>
</dbReference>
<keyword evidence="4" id="KW-0175">Coiled coil</keyword>
<feature type="coiled-coil region" evidence="4">
    <location>
        <begin position="764"/>
        <end position="798"/>
    </location>
</feature>
<sequence length="818" mass="91152">MFRSRTESSSFALHSRSVDLLSKITLLLEFRTKAIQAHPPSSFARVSEILGAYDHTECVQEAEDLPSLVEGAQLAKVAIDAYCRTLVTKAGLPPDGNPKVKGQRVGKFSLTEAPYLRYAEPMRAKGEDLIASEIEHDHHIEIDNYFEAVSSHIVLENVEQLEAVVEGLLDGSSGIDVISFVDTLTEPRYNGMGKLEVLVSVAYFGTLGEVKKHVCKIVVELVEKRKAEAEYDSDLESTFRCLDSSQGTKIVKGLGEGPIDDRIFNSFDSSLLTNLDLICGKEMLGDSFVQLQCRQQLLNIVVDNEEERLRLTLDLGSSYTDLHEYGTALSLLEEALAGFNKLKGGTGKVNLLCLHTLAVAHMRMGDMKKSIELGERAVKGRERVLGLNHQDTLRSVNNLAMSYYGVEDYEKASELYERALEAWTEQLGWEHTNTLMTYNGLAGVYFSSKEYDRSIEMYDLVVKGFKRSMGEFHPLTLIAISNLANVFRKTNKNDKALDLFESAMKGNEKTKGVDHADTLSAYSDLACVYESLGFHDKAILYYHKALRGQEASLGRDHLVTLTTANELGAAYYSKGALEMCVKLYQRVLAGRKKHHKDDLVPNESVLDTMNNLALVLKKMGRLEEALALFDDAAKGYKTVQGEYGVDLAMMMSNIGGILVDLDDLDRGTETLRHALDLQRSRQDDAFTLLTTHRLAKALFERGAIEEALTYAKLCMSSRERVFGIGHEDTKASMELLSAILVNQSVEGLMGAMHPENNFQGEGEDRNLQRANKDLKRENKNLKESLEKLRKEDKLTKSAIKDVFFWGVGLSKGSRNVLA</sequence>
<dbReference type="Pfam" id="PF13424">
    <property type="entry name" value="TPR_12"/>
    <property type="match status" value="4"/>
</dbReference>
<protein>
    <submittedName>
        <fullName evidence="5">Uncharacterized protein</fullName>
    </submittedName>
</protein>
<evidence type="ECO:0000256" key="4">
    <source>
        <dbReference type="SAM" id="Coils"/>
    </source>
</evidence>
<evidence type="ECO:0000256" key="2">
    <source>
        <dbReference type="ARBA" id="ARBA00022803"/>
    </source>
</evidence>
<feature type="repeat" description="TPR" evidence="3">
    <location>
        <begin position="477"/>
        <end position="510"/>
    </location>
</feature>
<evidence type="ECO:0000256" key="1">
    <source>
        <dbReference type="ARBA" id="ARBA00022737"/>
    </source>
</evidence>
<gene>
    <name evidence="5" type="ORF">TrST_g6319</name>
</gene>
<proteinExistence type="predicted"/>
<reference evidence="6" key="1">
    <citation type="journal article" date="2023" name="Commun. Biol.">
        <title>Genome analysis of Parmales, the sister group of diatoms, reveals the evolutionary specialization of diatoms from phago-mixotrophs to photoautotrophs.</title>
        <authorList>
            <person name="Ban H."/>
            <person name="Sato S."/>
            <person name="Yoshikawa S."/>
            <person name="Yamada K."/>
            <person name="Nakamura Y."/>
            <person name="Ichinomiya M."/>
            <person name="Sato N."/>
            <person name="Blanc-Mathieu R."/>
            <person name="Endo H."/>
            <person name="Kuwata A."/>
            <person name="Ogata H."/>
        </authorList>
    </citation>
    <scope>NUCLEOTIDE SEQUENCE [LARGE SCALE GENOMIC DNA]</scope>
    <source>
        <strain evidence="6">NIES 3701</strain>
    </source>
</reference>
<dbReference type="InterPro" id="IPR019734">
    <property type="entry name" value="TPR_rpt"/>
</dbReference>